<feature type="domain" description="DC1" evidence="5">
    <location>
        <begin position="197"/>
        <end position="252"/>
    </location>
</feature>
<keyword evidence="2" id="KW-0677">Repeat</keyword>
<sequence length="265" mass="31570">MVLQHEHQLNLIDLNPKYPHDEEVYDDEEDLTIKQAFEHSCDLCNEVITFLHKYYYKYDQCEYSLHKLCKELPKTLEHASHNQHTLALLQVKPNHYCDVCKSKSWNIPLSYHCSVCLFDLCLNCNMNGLQFHTIYHPSHQHPLTPTSREVLVNCDACKKDHKGIFYQCTTCFLSFIHKECVFRPKRLLIQKSTRHRFSHTHPLILTYFFSEADQLVKFYPKCRICNKAFLYGKNCWIYKCDKCRYYVHLDCAYLRGKPSYSSNSY</sequence>
<evidence type="ECO:0000259" key="5">
    <source>
        <dbReference type="Pfam" id="PF03107"/>
    </source>
</evidence>
<dbReference type="Proteomes" id="UP000326396">
    <property type="component" value="Linkage Group LG9"/>
</dbReference>
<dbReference type="GO" id="GO:0008270">
    <property type="term" value="F:zinc ion binding"/>
    <property type="evidence" value="ECO:0007669"/>
    <property type="project" value="UniProtKB-KW"/>
</dbReference>
<dbReference type="Pfam" id="PF03107">
    <property type="entry name" value="C1_2"/>
    <property type="match status" value="2"/>
</dbReference>
<dbReference type="InterPro" id="IPR046349">
    <property type="entry name" value="C1-like_sf"/>
</dbReference>
<evidence type="ECO:0000256" key="3">
    <source>
        <dbReference type="ARBA" id="ARBA00022771"/>
    </source>
</evidence>
<reference evidence="6 7" key="1">
    <citation type="submission" date="2019-05" db="EMBL/GenBank/DDBJ databases">
        <title>Mikania micrantha, genome provides insights into the molecular mechanism of rapid growth.</title>
        <authorList>
            <person name="Liu B."/>
        </authorList>
    </citation>
    <scope>NUCLEOTIDE SEQUENCE [LARGE SCALE GENOMIC DNA]</scope>
    <source>
        <strain evidence="6">NLD-2019</strain>
        <tissue evidence="6">Leaf</tissue>
    </source>
</reference>
<organism evidence="6 7">
    <name type="scientific">Mikania micrantha</name>
    <name type="common">bitter vine</name>
    <dbReference type="NCBI Taxonomy" id="192012"/>
    <lineage>
        <taxon>Eukaryota</taxon>
        <taxon>Viridiplantae</taxon>
        <taxon>Streptophyta</taxon>
        <taxon>Embryophyta</taxon>
        <taxon>Tracheophyta</taxon>
        <taxon>Spermatophyta</taxon>
        <taxon>Magnoliopsida</taxon>
        <taxon>eudicotyledons</taxon>
        <taxon>Gunneridae</taxon>
        <taxon>Pentapetalae</taxon>
        <taxon>asterids</taxon>
        <taxon>campanulids</taxon>
        <taxon>Asterales</taxon>
        <taxon>Asteraceae</taxon>
        <taxon>Asteroideae</taxon>
        <taxon>Heliantheae alliance</taxon>
        <taxon>Eupatorieae</taxon>
        <taxon>Mikania</taxon>
    </lineage>
</organism>
<keyword evidence="7" id="KW-1185">Reference proteome</keyword>
<dbReference type="PANTHER" id="PTHR32410:SF161">
    <property type="entry name" value="DC1, ZINC FINGER, RING_FYVE_PHD-TYPE-RELATED"/>
    <property type="match status" value="1"/>
</dbReference>
<dbReference type="PANTHER" id="PTHR32410">
    <property type="entry name" value="CYSTEINE/HISTIDINE-RICH C1 DOMAIN FAMILY PROTEIN"/>
    <property type="match status" value="1"/>
</dbReference>
<dbReference type="SUPFAM" id="SSF57889">
    <property type="entry name" value="Cysteine-rich domain"/>
    <property type="match status" value="3"/>
</dbReference>
<gene>
    <name evidence="6" type="ORF">E3N88_41106</name>
</gene>
<proteinExistence type="predicted"/>
<dbReference type="InterPro" id="IPR043145">
    <property type="entry name" value="Znf_ZZ_sf"/>
</dbReference>
<name>A0A5N6LPL8_9ASTR</name>
<dbReference type="AlphaFoldDB" id="A0A5N6LPL8"/>
<keyword evidence="3" id="KW-0863">Zinc-finger</keyword>
<evidence type="ECO:0000256" key="1">
    <source>
        <dbReference type="ARBA" id="ARBA00022723"/>
    </source>
</evidence>
<feature type="domain" description="DC1" evidence="5">
    <location>
        <begin position="137"/>
        <end position="181"/>
    </location>
</feature>
<dbReference type="InterPro" id="IPR053192">
    <property type="entry name" value="Vacuole_Formation_Reg"/>
</dbReference>
<dbReference type="OrthoDB" id="938199at2759"/>
<dbReference type="InterPro" id="IPR004146">
    <property type="entry name" value="DC1"/>
</dbReference>
<evidence type="ECO:0000313" key="7">
    <source>
        <dbReference type="Proteomes" id="UP000326396"/>
    </source>
</evidence>
<dbReference type="EMBL" id="SZYD01000019">
    <property type="protein sequence ID" value="KAD2394129.1"/>
    <property type="molecule type" value="Genomic_DNA"/>
</dbReference>
<comment type="caution">
    <text evidence="6">The sequence shown here is derived from an EMBL/GenBank/DDBJ whole genome shotgun (WGS) entry which is preliminary data.</text>
</comment>
<accession>A0A5N6LPL8</accession>
<protein>
    <recommendedName>
        <fullName evidence="5">DC1 domain-containing protein</fullName>
    </recommendedName>
</protein>
<dbReference type="Gene3D" id="3.30.60.90">
    <property type="match status" value="1"/>
</dbReference>
<keyword evidence="1" id="KW-0479">Metal-binding</keyword>
<keyword evidence="4" id="KW-0862">Zinc</keyword>
<evidence type="ECO:0000256" key="4">
    <source>
        <dbReference type="ARBA" id="ARBA00022833"/>
    </source>
</evidence>
<evidence type="ECO:0000313" key="6">
    <source>
        <dbReference type="EMBL" id="KAD2394129.1"/>
    </source>
</evidence>
<evidence type="ECO:0000256" key="2">
    <source>
        <dbReference type="ARBA" id="ARBA00022737"/>
    </source>
</evidence>